<dbReference type="EMBL" id="SGPL01000056">
    <property type="protein sequence ID" value="THH19041.1"/>
    <property type="molecule type" value="Genomic_DNA"/>
</dbReference>
<protein>
    <recommendedName>
        <fullName evidence="3">EthD domain-containing protein</fullName>
    </recommendedName>
</protein>
<name>A0A4S4M463_9AGAM</name>
<evidence type="ECO:0000313" key="2">
    <source>
        <dbReference type="Proteomes" id="UP000310158"/>
    </source>
</evidence>
<organism evidence="1 2">
    <name type="scientific">Bondarzewia mesenterica</name>
    <dbReference type="NCBI Taxonomy" id="1095465"/>
    <lineage>
        <taxon>Eukaryota</taxon>
        <taxon>Fungi</taxon>
        <taxon>Dikarya</taxon>
        <taxon>Basidiomycota</taxon>
        <taxon>Agaricomycotina</taxon>
        <taxon>Agaricomycetes</taxon>
        <taxon>Russulales</taxon>
        <taxon>Bondarzewiaceae</taxon>
        <taxon>Bondarzewia</taxon>
    </lineage>
</organism>
<dbReference type="AlphaFoldDB" id="A0A4S4M463"/>
<keyword evidence="2" id="KW-1185">Reference proteome</keyword>
<accession>A0A4S4M463</accession>
<dbReference type="Gene3D" id="3.30.70.100">
    <property type="match status" value="1"/>
</dbReference>
<dbReference type="Proteomes" id="UP000310158">
    <property type="component" value="Unassembled WGS sequence"/>
</dbReference>
<dbReference type="SUPFAM" id="SSF54909">
    <property type="entry name" value="Dimeric alpha+beta barrel"/>
    <property type="match status" value="2"/>
</dbReference>
<evidence type="ECO:0008006" key="3">
    <source>
        <dbReference type="Google" id="ProtNLM"/>
    </source>
</evidence>
<gene>
    <name evidence="1" type="ORF">EW146_g2048</name>
</gene>
<dbReference type="OrthoDB" id="2851338at2759"/>
<evidence type="ECO:0000313" key="1">
    <source>
        <dbReference type="EMBL" id="THH19041.1"/>
    </source>
</evidence>
<reference evidence="1 2" key="1">
    <citation type="submission" date="2019-02" db="EMBL/GenBank/DDBJ databases">
        <title>Genome sequencing of the rare red list fungi Bondarzewia mesenterica.</title>
        <authorList>
            <person name="Buettner E."/>
            <person name="Kellner H."/>
        </authorList>
    </citation>
    <scope>NUCLEOTIDE SEQUENCE [LARGE SCALE GENOMIC DNA]</scope>
    <source>
        <strain evidence="1 2">DSM 108281</strain>
    </source>
</reference>
<dbReference type="InterPro" id="IPR011008">
    <property type="entry name" value="Dimeric_a/b-barrel"/>
</dbReference>
<comment type="caution">
    <text evidence="1">The sequence shown here is derived from an EMBL/GenBank/DDBJ whole genome shotgun (WGS) entry which is preliminary data.</text>
</comment>
<proteinExistence type="predicted"/>
<sequence>MSNPKAFLLVFSEPGSAVTESEFHDWYNNEHVPLRVNTPTFSSWARYEQQDGEKPSWGALYDLESYEATQVPPYSRLAETRSEREKNLMSRLEFLDRRIYTTYEGHPIHPPSAFYDPKKTAPIVLIVGISVKPEAEEDFNNWYDEEHIPLLAKAPGWIRSRRFVLEDAHSIGTGGGRKEGPPKYLAVHEWTEEINPESEEFKAALNTPWRTKILQSITDFERRMFKLYKRWDREQ</sequence>